<feature type="compositionally biased region" description="Pro residues" evidence="1">
    <location>
        <begin position="19"/>
        <end position="48"/>
    </location>
</feature>
<dbReference type="PANTHER" id="PTHR15907">
    <property type="entry name" value="DUF614 FAMILY PROTEIN-RELATED"/>
    <property type="match status" value="1"/>
</dbReference>
<dbReference type="Proteomes" id="UP000231279">
    <property type="component" value="Unassembled WGS sequence"/>
</dbReference>
<sequence length="203" mass="21993">MVTITKSPQPAEPSTHGQTPPPNYAQAPPPDYDPPLPPTYFQPPPPPPPTVIVVQAPPPVEIRATVPAWSTGLYDCFDDVPNCIITSLVPCVTFGQIAEIVDKGSAPCEACAASYAVIALLTGLPCLKSCVYRSKLRREYNLPAEPCNDCMVHCCCELCALCQEYRELQNRGFNMYLGWQGNAETHNQGVTTMAPSVNGGMNR</sequence>
<comment type="caution">
    <text evidence="2">The sequence shown here is derived from an EMBL/GenBank/DDBJ whole genome shotgun (WGS) entry which is preliminary data.</text>
</comment>
<dbReference type="Pfam" id="PF04749">
    <property type="entry name" value="PLAC8"/>
    <property type="match status" value="1"/>
</dbReference>
<dbReference type="InterPro" id="IPR006461">
    <property type="entry name" value="PLAC_motif_containing"/>
</dbReference>
<evidence type="ECO:0000313" key="2">
    <source>
        <dbReference type="EMBL" id="PIN15641.1"/>
    </source>
</evidence>
<keyword evidence="3" id="KW-1185">Reference proteome</keyword>
<dbReference type="NCBIfam" id="TIGR01571">
    <property type="entry name" value="A_thal_Cys_rich"/>
    <property type="match status" value="1"/>
</dbReference>
<evidence type="ECO:0000313" key="3">
    <source>
        <dbReference type="Proteomes" id="UP000231279"/>
    </source>
</evidence>
<gene>
    <name evidence="2" type="ORF">CDL12_11719</name>
</gene>
<protein>
    <submittedName>
        <fullName evidence="2">Uncharacterized protein</fullName>
    </submittedName>
</protein>
<dbReference type="EMBL" id="NKXS01002040">
    <property type="protein sequence ID" value="PIN15641.1"/>
    <property type="molecule type" value="Genomic_DNA"/>
</dbReference>
<organism evidence="2 3">
    <name type="scientific">Handroanthus impetiginosus</name>
    <dbReference type="NCBI Taxonomy" id="429701"/>
    <lineage>
        <taxon>Eukaryota</taxon>
        <taxon>Viridiplantae</taxon>
        <taxon>Streptophyta</taxon>
        <taxon>Embryophyta</taxon>
        <taxon>Tracheophyta</taxon>
        <taxon>Spermatophyta</taxon>
        <taxon>Magnoliopsida</taxon>
        <taxon>eudicotyledons</taxon>
        <taxon>Gunneridae</taxon>
        <taxon>Pentapetalae</taxon>
        <taxon>asterids</taxon>
        <taxon>lamiids</taxon>
        <taxon>Lamiales</taxon>
        <taxon>Bignoniaceae</taxon>
        <taxon>Crescentiina</taxon>
        <taxon>Tabebuia alliance</taxon>
        <taxon>Handroanthus</taxon>
    </lineage>
</organism>
<proteinExistence type="predicted"/>
<evidence type="ECO:0000256" key="1">
    <source>
        <dbReference type="SAM" id="MobiDB-lite"/>
    </source>
</evidence>
<dbReference type="OrthoDB" id="1045822at2759"/>
<dbReference type="STRING" id="429701.A0A2G9HDP8"/>
<accession>A0A2G9HDP8</accession>
<feature type="region of interest" description="Disordered" evidence="1">
    <location>
        <begin position="1"/>
        <end position="48"/>
    </location>
</feature>
<dbReference type="AlphaFoldDB" id="A0A2G9HDP8"/>
<name>A0A2G9HDP8_9LAMI</name>
<reference evidence="3" key="1">
    <citation type="journal article" date="2018" name="Gigascience">
        <title>Genome assembly of the Pink Ipe (Handroanthus impetiginosus, Bignoniaceae), a highly valued, ecologically keystone Neotropical timber forest tree.</title>
        <authorList>
            <person name="Silva-Junior O.B."/>
            <person name="Grattapaglia D."/>
            <person name="Novaes E."/>
            <person name="Collevatti R.G."/>
        </authorList>
    </citation>
    <scope>NUCLEOTIDE SEQUENCE [LARGE SCALE GENOMIC DNA]</scope>
    <source>
        <strain evidence="3">cv. UFG-1</strain>
    </source>
</reference>